<dbReference type="AlphaFoldDB" id="A0A948RT04"/>
<comment type="caution">
    <text evidence="1">The sequence shown here is derived from an EMBL/GenBank/DDBJ whole genome shotgun (WGS) entry which is preliminary data.</text>
</comment>
<accession>A0A948RT04</accession>
<dbReference type="Proteomes" id="UP000777784">
    <property type="component" value="Unassembled WGS sequence"/>
</dbReference>
<protein>
    <submittedName>
        <fullName evidence="1">Uncharacterized protein</fullName>
    </submittedName>
</protein>
<evidence type="ECO:0000313" key="2">
    <source>
        <dbReference type="Proteomes" id="UP000777784"/>
    </source>
</evidence>
<name>A0A948RT04_UNCEI</name>
<dbReference type="EMBL" id="JAHJDP010000004">
    <property type="protein sequence ID" value="MBU2689461.1"/>
    <property type="molecule type" value="Genomic_DNA"/>
</dbReference>
<reference evidence="1" key="1">
    <citation type="submission" date="2021-05" db="EMBL/GenBank/DDBJ databases">
        <title>Energy efficiency and biological interactions define the core microbiome of deep oligotrophic groundwater.</title>
        <authorList>
            <person name="Mehrshad M."/>
            <person name="Lopez-Fernandez M."/>
            <person name="Bell E."/>
            <person name="Bernier-Latmani R."/>
            <person name="Bertilsson S."/>
            <person name="Dopson M."/>
        </authorList>
    </citation>
    <scope>NUCLEOTIDE SEQUENCE</scope>
    <source>
        <strain evidence="1">Modern_marine.mb.64</strain>
    </source>
</reference>
<sequence>MEKQEFPYCPISRQLCQQGKVFADSQSQKDLTFCAFWHLAEHRCVFRMVEYDLFNIARSMDEIRSR</sequence>
<organism evidence="1 2">
    <name type="scientific">Eiseniibacteriota bacterium</name>
    <dbReference type="NCBI Taxonomy" id="2212470"/>
    <lineage>
        <taxon>Bacteria</taxon>
        <taxon>Candidatus Eiseniibacteriota</taxon>
    </lineage>
</organism>
<proteinExistence type="predicted"/>
<gene>
    <name evidence="1" type="ORF">KJ970_00910</name>
</gene>
<evidence type="ECO:0000313" key="1">
    <source>
        <dbReference type="EMBL" id="MBU2689461.1"/>
    </source>
</evidence>